<dbReference type="EMBL" id="HG723310">
    <property type="protein sequence ID" value="CDJ65831.1"/>
    <property type="molecule type" value="Genomic_DNA"/>
</dbReference>
<proteinExistence type="predicted"/>
<gene>
    <name evidence="1" type="ORF">ENH_00011050</name>
</gene>
<dbReference type="RefSeq" id="XP_013434298.1">
    <property type="nucleotide sequence ID" value="XM_013578844.1"/>
</dbReference>
<dbReference type="GeneID" id="25471290"/>
<dbReference type="Proteomes" id="UP000030754">
    <property type="component" value="Unassembled WGS sequence"/>
</dbReference>
<keyword evidence="2" id="KW-1185">Reference proteome</keyword>
<protein>
    <submittedName>
        <fullName evidence="1">Uncharacterized protein</fullName>
    </submittedName>
</protein>
<reference evidence="1" key="2">
    <citation type="submission" date="2013-10" db="EMBL/GenBank/DDBJ databases">
        <authorList>
            <person name="Aslett M."/>
        </authorList>
    </citation>
    <scope>NUCLEOTIDE SEQUENCE [LARGE SCALE GENOMIC DNA]</scope>
    <source>
        <strain evidence="1">Houghton</strain>
    </source>
</reference>
<evidence type="ECO:0000313" key="1">
    <source>
        <dbReference type="EMBL" id="CDJ65831.1"/>
    </source>
</evidence>
<reference evidence="1" key="1">
    <citation type="submission" date="2013-10" db="EMBL/GenBank/DDBJ databases">
        <title>Genomic analysis of the causative agents of coccidiosis in chickens.</title>
        <authorList>
            <person name="Reid A.J."/>
            <person name="Blake D."/>
            <person name="Billington K."/>
            <person name="Browne H."/>
            <person name="Dunn M."/>
            <person name="Hung S."/>
            <person name="Kawahara F."/>
            <person name="Miranda-Saavedra D."/>
            <person name="Mourier T."/>
            <person name="Nagra H."/>
            <person name="Otto T.D."/>
            <person name="Rawlings N."/>
            <person name="Sanchez A."/>
            <person name="Sanders M."/>
            <person name="Subramaniam C."/>
            <person name="Tay Y."/>
            <person name="Dear P."/>
            <person name="Doerig C."/>
            <person name="Gruber A."/>
            <person name="Parkinson J."/>
            <person name="Shirley M."/>
            <person name="Wan K.L."/>
            <person name="Berriman M."/>
            <person name="Tomley F."/>
            <person name="Pain A."/>
        </authorList>
    </citation>
    <scope>NUCLEOTIDE SEQUENCE [LARGE SCALE GENOMIC DNA]</scope>
    <source>
        <strain evidence="1">Houghton</strain>
    </source>
</reference>
<sequence length="75" mass="7704">MGVLPKKAAEPGAKAAVEAGLKPGEGELAAIRRLPRLRFSHGHVVPNVVSAGDQVAEKDAGVGSGATSFSWFGFF</sequence>
<evidence type="ECO:0000313" key="2">
    <source>
        <dbReference type="Proteomes" id="UP000030754"/>
    </source>
</evidence>
<dbReference type="OrthoDB" id="10622369at2759"/>
<name>U6MP88_9EIME</name>
<accession>U6MP88</accession>
<organism evidence="1 2">
    <name type="scientific">Eimeria necatrix</name>
    <dbReference type="NCBI Taxonomy" id="51315"/>
    <lineage>
        <taxon>Eukaryota</taxon>
        <taxon>Sar</taxon>
        <taxon>Alveolata</taxon>
        <taxon>Apicomplexa</taxon>
        <taxon>Conoidasida</taxon>
        <taxon>Coccidia</taxon>
        <taxon>Eucoccidiorida</taxon>
        <taxon>Eimeriorina</taxon>
        <taxon>Eimeriidae</taxon>
        <taxon>Eimeria</taxon>
    </lineage>
</organism>
<dbReference type="VEuPathDB" id="ToxoDB:ENH_00011050"/>
<dbReference type="AlphaFoldDB" id="U6MP88"/>